<feature type="transmembrane region" description="Helical" evidence="1">
    <location>
        <begin position="75"/>
        <end position="94"/>
    </location>
</feature>
<name>A0ABX0XVA0_9ACTN</name>
<comment type="caution">
    <text evidence="2">The sequence shown here is derived from an EMBL/GenBank/DDBJ whole genome shotgun (WGS) entry which is preliminary data.</text>
</comment>
<feature type="transmembrane region" description="Helical" evidence="1">
    <location>
        <begin position="101"/>
        <end position="128"/>
    </location>
</feature>
<gene>
    <name evidence="2" type="ORF">HC031_05650</name>
</gene>
<dbReference type="EMBL" id="JAATVY010000003">
    <property type="protein sequence ID" value="NJC69204.1"/>
    <property type="molecule type" value="Genomic_DNA"/>
</dbReference>
<dbReference type="Proteomes" id="UP000722989">
    <property type="component" value="Unassembled WGS sequence"/>
</dbReference>
<evidence type="ECO:0000313" key="2">
    <source>
        <dbReference type="EMBL" id="NJC69204.1"/>
    </source>
</evidence>
<keyword evidence="1" id="KW-0472">Membrane</keyword>
<evidence type="ECO:0000256" key="1">
    <source>
        <dbReference type="SAM" id="Phobius"/>
    </source>
</evidence>
<protein>
    <submittedName>
        <fullName evidence="2">Uncharacterized protein</fullName>
    </submittedName>
</protein>
<keyword evidence="1" id="KW-0812">Transmembrane</keyword>
<organism evidence="2 3">
    <name type="scientific">Planosporangium thailandense</name>
    <dbReference type="NCBI Taxonomy" id="765197"/>
    <lineage>
        <taxon>Bacteria</taxon>
        <taxon>Bacillati</taxon>
        <taxon>Actinomycetota</taxon>
        <taxon>Actinomycetes</taxon>
        <taxon>Micromonosporales</taxon>
        <taxon>Micromonosporaceae</taxon>
        <taxon>Planosporangium</taxon>
    </lineage>
</organism>
<reference evidence="2 3" key="1">
    <citation type="submission" date="2020-03" db="EMBL/GenBank/DDBJ databases">
        <title>WGS of the type strain of Planosporangium spp.</title>
        <authorList>
            <person name="Thawai C."/>
        </authorList>
    </citation>
    <scope>NUCLEOTIDE SEQUENCE [LARGE SCALE GENOMIC DNA]</scope>
    <source>
        <strain evidence="2 3">TBRC 5610</strain>
    </source>
</reference>
<keyword evidence="3" id="KW-1185">Reference proteome</keyword>
<feature type="transmembrane region" description="Helical" evidence="1">
    <location>
        <begin position="134"/>
        <end position="155"/>
    </location>
</feature>
<dbReference type="RefSeq" id="WP_167924115.1">
    <property type="nucleotide sequence ID" value="NZ_JAATVY010000003.1"/>
</dbReference>
<accession>A0ABX0XVA0</accession>
<proteinExistence type="predicted"/>
<keyword evidence="1" id="KW-1133">Transmembrane helix</keyword>
<evidence type="ECO:0000313" key="3">
    <source>
        <dbReference type="Proteomes" id="UP000722989"/>
    </source>
</evidence>
<sequence length="162" mass="17074">MVITRSRYRTATGIGTLAALTLVLVCGSPIFVDWVNSNTRSDTAGGLFLRTLTWPQWSFDSALATRDLLAQDLKAILVVVFAAVFLTVLAGAELARARGSFAAFITGWGAYIFAGALAGFVAALFAVHATLYGALTWAIAGAGYGLLTGWIIGLAQMSARRP</sequence>
<feature type="transmembrane region" description="Helical" evidence="1">
    <location>
        <begin position="12"/>
        <end position="32"/>
    </location>
</feature>